<evidence type="ECO:0000256" key="2">
    <source>
        <dbReference type="ARBA" id="ARBA00023157"/>
    </source>
</evidence>
<evidence type="ECO:0000313" key="4">
    <source>
        <dbReference type="EnsemblProtists" id="PYU1_T002790"/>
    </source>
</evidence>
<reference evidence="5" key="2">
    <citation type="submission" date="2010-04" db="EMBL/GenBank/DDBJ databases">
        <authorList>
            <person name="Buell R."/>
            <person name="Hamilton J."/>
            <person name="Hostetler J."/>
        </authorList>
    </citation>
    <scope>NUCLEOTIDE SEQUENCE [LARGE SCALE GENOMIC DNA]</scope>
    <source>
        <strain evidence="5">DAOM:BR144</strain>
    </source>
</reference>
<dbReference type="EMBL" id="GL376628">
    <property type="status" value="NOT_ANNOTATED_CDS"/>
    <property type="molecule type" value="Genomic_DNA"/>
</dbReference>
<protein>
    <recommendedName>
        <fullName evidence="3">Apple domain-containing protein</fullName>
    </recommendedName>
</protein>
<reference evidence="5" key="1">
    <citation type="journal article" date="2010" name="Genome Biol.">
        <title>Genome sequence of the necrotrophic plant pathogen Pythium ultimum reveals original pathogenicity mechanisms and effector repertoire.</title>
        <authorList>
            <person name="Levesque C.A."/>
            <person name="Brouwer H."/>
            <person name="Cano L."/>
            <person name="Hamilton J.P."/>
            <person name="Holt C."/>
            <person name="Huitema E."/>
            <person name="Raffaele S."/>
            <person name="Robideau G.P."/>
            <person name="Thines M."/>
            <person name="Win J."/>
            <person name="Zerillo M.M."/>
            <person name="Beakes G.W."/>
            <person name="Boore J.L."/>
            <person name="Busam D."/>
            <person name="Dumas B."/>
            <person name="Ferriera S."/>
            <person name="Fuerstenberg S.I."/>
            <person name="Gachon C.M."/>
            <person name="Gaulin E."/>
            <person name="Govers F."/>
            <person name="Grenville-Briggs L."/>
            <person name="Horner N."/>
            <person name="Hostetler J."/>
            <person name="Jiang R.H."/>
            <person name="Johnson J."/>
            <person name="Krajaejun T."/>
            <person name="Lin H."/>
            <person name="Meijer H.J."/>
            <person name="Moore B."/>
            <person name="Morris P."/>
            <person name="Phuntmart V."/>
            <person name="Puiu D."/>
            <person name="Shetty J."/>
            <person name="Stajich J.E."/>
            <person name="Tripathy S."/>
            <person name="Wawra S."/>
            <person name="van West P."/>
            <person name="Whitty B.R."/>
            <person name="Coutinho P.M."/>
            <person name="Henrissat B."/>
            <person name="Martin F."/>
            <person name="Thomas P.D."/>
            <person name="Tyler B.M."/>
            <person name="De Vries R.P."/>
            <person name="Kamoun S."/>
            <person name="Yandell M."/>
            <person name="Tisserat N."/>
            <person name="Buell C.R."/>
        </authorList>
    </citation>
    <scope>NUCLEOTIDE SEQUENCE</scope>
    <source>
        <strain evidence="5">DAOM:BR144</strain>
    </source>
</reference>
<evidence type="ECO:0000259" key="3">
    <source>
        <dbReference type="SMART" id="SM00223"/>
    </source>
</evidence>
<dbReference type="Proteomes" id="UP000019132">
    <property type="component" value="Unassembled WGS sequence"/>
</dbReference>
<evidence type="ECO:0000313" key="5">
    <source>
        <dbReference type="Proteomes" id="UP000019132"/>
    </source>
</evidence>
<dbReference type="InParanoid" id="K3WCU9"/>
<reference evidence="4" key="3">
    <citation type="submission" date="2015-02" db="UniProtKB">
        <authorList>
            <consortium name="EnsemblProtists"/>
        </authorList>
    </citation>
    <scope>IDENTIFICATION</scope>
    <source>
        <strain evidence="4">DAOM BR144</strain>
    </source>
</reference>
<dbReference type="VEuPathDB" id="FungiDB:PYU1_G002787"/>
<feature type="domain" description="Apple" evidence="3">
    <location>
        <begin position="23"/>
        <end position="92"/>
    </location>
</feature>
<sequence length="322" mass="34556">MSIPRRLEAMKYMAVMQAPQPYCYIENGYDYVDNDIGNEPADDASKCCQKCYVFPKCSAWSWSNLNGGTCWFKSAQGAIVVNANVKSSLLLYSPPNVCQLQADIDYVDNDLARVNSPTASGCCDLCRNYPGCRAFSHNNYNGGSCWFKKAKGQTVPATGVTSAEVYPAPPKDSSCPNALQENTDYVDNDIGNAKSSTPGGCCTICKNWNGNGVCRAFSWSNYGGGTCWLKSAKGNTMQKNGVTSSTILDNPPVSCVLEDGIDYVGNDFANVPGTADSCCAACKAKAPMCKAYSWSNHQGGTCWLKTAKGQTAMNPNVKSAII</sequence>
<dbReference type="PANTHER" id="PTHR33946">
    <property type="match status" value="1"/>
</dbReference>
<dbReference type="InterPro" id="IPR003609">
    <property type="entry name" value="Pan_app"/>
</dbReference>
<proteinExistence type="predicted"/>
<dbReference type="PANTHER" id="PTHR33946:SF4">
    <property type="entry name" value="COAGULATION FACTOR XI"/>
    <property type="match status" value="1"/>
</dbReference>
<dbReference type="InterPro" id="IPR000177">
    <property type="entry name" value="Apple"/>
</dbReference>
<dbReference type="GO" id="GO:0005576">
    <property type="term" value="C:extracellular region"/>
    <property type="evidence" value="ECO:0007669"/>
    <property type="project" value="InterPro"/>
</dbReference>
<keyword evidence="1" id="KW-0677">Repeat</keyword>
<accession>K3WCU9</accession>
<name>K3WCU9_GLOUD</name>
<dbReference type="GO" id="GO:0006508">
    <property type="term" value="P:proteolysis"/>
    <property type="evidence" value="ECO:0007669"/>
    <property type="project" value="InterPro"/>
</dbReference>
<dbReference type="AlphaFoldDB" id="K3WCU9"/>
<dbReference type="eggNOG" id="ENOG502S7ES">
    <property type="taxonomic scope" value="Eukaryota"/>
</dbReference>
<organism evidence="4 5">
    <name type="scientific">Globisporangium ultimum (strain ATCC 200006 / CBS 805.95 / DAOM BR144)</name>
    <name type="common">Pythium ultimum</name>
    <dbReference type="NCBI Taxonomy" id="431595"/>
    <lineage>
        <taxon>Eukaryota</taxon>
        <taxon>Sar</taxon>
        <taxon>Stramenopiles</taxon>
        <taxon>Oomycota</taxon>
        <taxon>Peronosporomycetes</taxon>
        <taxon>Pythiales</taxon>
        <taxon>Pythiaceae</taxon>
        <taxon>Globisporangium</taxon>
    </lineage>
</organism>
<feature type="domain" description="Apple" evidence="3">
    <location>
        <begin position="175"/>
        <end position="255"/>
    </location>
</feature>
<evidence type="ECO:0000256" key="1">
    <source>
        <dbReference type="ARBA" id="ARBA00022737"/>
    </source>
</evidence>
<dbReference type="Gene3D" id="3.50.4.10">
    <property type="entry name" value="Hepatocyte Growth Factor"/>
    <property type="match status" value="4"/>
</dbReference>
<dbReference type="HOGENOM" id="CLU_838028_0_0_1"/>
<keyword evidence="5" id="KW-1185">Reference proteome</keyword>
<dbReference type="OMA" id="PRINKCH"/>
<dbReference type="Pfam" id="PF14295">
    <property type="entry name" value="PAN_4"/>
    <property type="match status" value="4"/>
</dbReference>
<feature type="domain" description="Apple" evidence="3">
    <location>
        <begin position="98"/>
        <end position="164"/>
    </location>
</feature>
<dbReference type="CDD" id="cd01100">
    <property type="entry name" value="APPLE_Factor_XI_like"/>
    <property type="match status" value="1"/>
</dbReference>
<dbReference type="EnsemblProtists" id="PYU1_T002790">
    <property type="protein sequence ID" value="PYU1_T002790"/>
    <property type="gene ID" value="PYU1_G002787"/>
</dbReference>
<keyword evidence="2" id="KW-1015">Disulfide bond</keyword>
<dbReference type="SMART" id="SM00223">
    <property type="entry name" value="APPLE"/>
    <property type="match status" value="3"/>
</dbReference>